<keyword evidence="10" id="KW-1185">Reference proteome</keyword>
<protein>
    <recommendedName>
        <fullName evidence="8">Leucine-rich repeat-containing N-terminal plant-type domain-containing protein</fullName>
    </recommendedName>
</protein>
<dbReference type="InterPro" id="IPR013210">
    <property type="entry name" value="LRR_N_plant-typ"/>
</dbReference>
<evidence type="ECO:0000256" key="1">
    <source>
        <dbReference type="ARBA" id="ARBA00004370"/>
    </source>
</evidence>
<dbReference type="InterPro" id="IPR032675">
    <property type="entry name" value="LRR_dom_sf"/>
</dbReference>
<evidence type="ECO:0000256" key="3">
    <source>
        <dbReference type="ARBA" id="ARBA00022729"/>
    </source>
</evidence>
<dbReference type="AlphaFoldDB" id="A0ABC9DFD3"/>
<dbReference type="Pfam" id="PF08263">
    <property type="entry name" value="LRRNT_2"/>
    <property type="match status" value="1"/>
</dbReference>
<organism evidence="9 10">
    <name type="scientific">Urochloa decumbens</name>
    <dbReference type="NCBI Taxonomy" id="240449"/>
    <lineage>
        <taxon>Eukaryota</taxon>
        <taxon>Viridiplantae</taxon>
        <taxon>Streptophyta</taxon>
        <taxon>Embryophyta</taxon>
        <taxon>Tracheophyta</taxon>
        <taxon>Spermatophyta</taxon>
        <taxon>Magnoliopsida</taxon>
        <taxon>Liliopsida</taxon>
        <taxon>Poales</taxon>
        <taxon>Poaceae</taxon>
        <taxon>PACMAD clade</taxon>
        <taxon>Panicoideae</taxon>
        <taxon>Panicodae</taxon>
        <taxon>Paniceae</taxon>
        <taxon>Melinidinae</taxon>
        <taxon>Urochloa</taxon>
    </lineage>
</organism>
<feature type="chain" id="PRO_5044847849" description="Leucine-rich repeat-containing N-terminal plant-type domain-containing protein" evidence="7">
    <location>
        <begin position="23"/>
        <end position="232"/>
    </location>
</feature>
<gene>
    <name evidence="9" type="ORF">URODEC1_LOCUS84830</name>
</gene>
<keyword evidence="5 6" id="KW-0472">Membrane</keyword>
<feature type="transmembrane region" description="Helical" evidence="6">
    <location>
        <begin position="213"/>
        <end position="231"/>
    </location>
</feature>
<keyword evidence="6" id="KW-0812">Transmembrane</keyword>
<evidence type="ECO:0000256" key="6">
    <source>
        <dbReference type="SAM" id="Phobius"/>
    </source>
</evidence>
<evidence type="ECO:0000313" key="9">
    <source>
        <dbReference type="EMBL" id="CAL5038041.1"/>
    </source>
</evidence>
<evidence type="ECO:0000259" key="8">
    <source>
        <dbReference type="Pfam" id="PF08263"/>
    </source>
</evidence>
<dbReference type="Proteomes" id="UP001497457">
    <property type="component" value="Chromosome 33rd"/>
</dbReference>
<accession>A0ABC9DFD3</accession>
<keyword evidence="6" id="KW-1133">Transmembrane helix</keyword>
<dbReference type="FunFam" id="3.80.10.10:FF:000400">
    <property type="entry name" value="Nuclear pore complex protein NUP107"/>
    <property type="match status" value="1"/>
</dbReference>
<evidence type="ECO:0000256" key="2">
    <source>
        <dbReference type="ARBA" id="ARBA00022614"/>
    </source>
</evidence>
<feature type="signal peptide" evidence="7">
    <location>
        <begin position="1"/>
        <end position="22"/>
    </location>
</feature>
<dbReference type="EMBL" id="OZ075143">
    <property type="protein sequence ID" value="CAL5038041.1"/>
    <property type="molecule type" value="Genomic_DNA"/>
</dbReference>
<dbReference type="Gene3D" id="3.80.10.10">
    <property type="entry name" value="Ribonuclease Inhibitor"/>
    <property type="match status" value="1"/>
</dbReference>
<dbReference type="PANTHER" id="PTHR47988">
    <property type="entry name" value="SOMATIC EMBRYOGENESIS RECEPTOR KINASE 1"/>
    <property type="match status" value="1"/>
</dbReference>
<dbReference type="Pfam" id="PF00560">
    <property type="entry name" value="LRR_1"/>
    <property type="match status" value="3"/>
</dbReference>
<evidence type="ECO:0000313" key="10">
    <source>
        <dbReference type="Proteomes" id="UP001497457"/>
    </source>
</evidence>
<evidence type="ECO:0000256" key="4">
    <source>
        <dbReference type="ARBA" id="ARBA00022737"/>
    </source>
</evidence>
<name>A0ABC9DFD3_9POAL</name>
<feature type="domain" description="Leucine-rich repeat-containing N-terminal plant-type" evidence="8">
    <location>
        <begin position="31"/>
        <end position="68"/>
    </location>
</feature>
<dbReference type="SUPFAM" id="SSF52058">
    <property type="entry name" value="L domain-like"/>
    <property type="match status" value="1"/>
</dbReference>
<dbReference type="GO" id="GO:0016020">
    <property type="term" value="C:membrane"/>
    <property type="evidence" value="ECO:0007669"/>
    <property type="project" value="UniProtKB-SubCell"/>
</dbReference>
<sequence length="232" mass="24793">MAVSSPSTLLLFLLLVFSPSSALLSHSGVSPEVKTLLTIKSFLEDPQGVLNWDVSSMNPCTWTFVTCSPELFVIGLEAPGQNLSGRLSPSIGNLTNLESLLLQTNNITGPIPAEIGKLAKVMKLNLSRNHLYGEIPSSVPHLGRLQYLDLSYNNLSGPVPRFFAGTLNIVGNPLMCGVNTGQDCSGTAPVPISSNLEISQASLPTAKTKTHKFAVVLGYMIACVIILWFPIS</sequence>
<comment type="subcellular location">
    <subcellularLocation>
        <location evidence="1">Membrane</location>
    </subcellularLocation>
</comment>
<proteinExistence type="predicted"/>
<keyword evidence="3 7" id="KW-0732">Signal</keyword>
<keyword evidence="2" id="KW-0433">Leucine-rich repeat</keyword>
<reference evidence="9" key="1">
    <citation type="submission" date="2024-10" db="EMBL/GenBank/DDBJ databases">
        <authorList>
            <person name="Ryan C."/>
        </authorList>
    </citation>
    <scope>NUCLEOTIDE SEQUENCE [LARGE SCALE GENOMIC DNA]</scope>
</reference>
<evidence type="ECO:0000256" key="5">
    <source>
        <dbReference type="ARBA" id="ARBA00023136"/>
    </source>
</evidence>
<keyword evidence="4" id="KW-0677">Repeat</keyword>
<dbReference type="InterPro" id="IPR001611">
    <property type="entry name" value="Leu-rich_rpt"/>
</dbReference>
<evidence type="ECO:0000256" key="7">
    <source>
        <dbReference type="SAM" id="SignalP"/>
    </source>
</evidence>